<organism evidence="2 3">
    <name type="scientific">Marinagarivorans cellulosilyticus</name>
    <dbReference type="NCBI Taxonomy" id="2721545"/>
    <lineage>
        <taxon>Bacteria</taxon>
        <taxon>Pseudomonadati</taxon>
        <taxon>Pseudomonadota</taxon>
        <taxon>Gammaproteobacteria</taxon>
        <taxon>Cellvibrionales</taxon>
        <taxon>Cellvibrionaceae</taxon>
        <taxon>Marinagarivorans</taxon>
    </lineage>
</organism>
<proteinExistence type="predicted"/>
<evidence type="ECO:0000259" key="1">
    <source>
        <dbReference type="Pfam" id="PF13511"/>
    </source>
</evidence>
<feature type="domain" description="DUF4124" evidence="1">
    <location>
        <begin position="16"/>
        <end position="69"/>
    </location>
</feature>
<keyword evidence="3" id="KW-1185">Reference proteome</keyword>
<dbReference type="InterPro" id="IPR025392">
    <property type="entry name" value="DUF4124"/>
</dbReference>
<sequence>MLTKIAMATLLFSTCCQQGFAGEVYRWVDENGKVHFSDSANKSLIEQKKKQAIKAEAVELKPVNSADPSDSFADYYSNEKEAKHAKQLAAEQARRQAQAEQHYQQKDCARWLADYNSYGNRNNTITYMVDDNGKALTEKQQQKELERMRQQLVALGCL</sequence>
<evidence type="ECO:0000313" key="3">
    <source>
        <dbReference type="Proteomes" id="UP001320119"/>
    </source>
</evidence>
<dbReference type="AlphaFoldDB" id="A0AAN2BIS5"/>
<dbReference type="EMBL" id="AP023086">
    <property type="protein sequence ID" value="BCD96181.1"/>
    <property type="molecule type" value="Genomic_DNA"/>
</dbReference>
<protein>
    <recommendedName>
        <fullName evidence="1">DUF4124 domain-containing protein</fullName>
    </recommendedName>
</protein>
<name>A0AAN2BIS5_9GAMM</name>
<dbReference type="Pfam" id="PF13511">
    <property type="entry name" value="DUF4124"/>
    <property type="match status" value="1"/>
</dbReference>
<evidence type="ECO:0000313" key="2">
    <source>
        <dbReference type="EMBL" id="BCD96181.1"/>
    </source>
</evidence>
<accession>A0AAN2BIS5</accession>
<gene>
    <name evidence="2" type="ORF">MARGE09_P0380</name>
</gene>
<dbReference type="RefSeq" id="WP_236985687.1">
    <property type="nucleotide sequence ID" value="NZ_AP023086.1"/>
</dbReference>
<dbReference type="KEGG" id="marq:MARGE09_P0380"/>
<reference evidence="2 3" key="1">
    <citation type="journal article" date="2022" name="IScience">
        <title>An ultrasensitive nanofiber-based assay for enzymatic hydrolysis and deep-sea microbial degradation of cellulose.</title>
        <authorList>
            <person name="Tsudome M."/>
            <person name="Tachioka M."/>
            <person name="Miyazaki M."/>
            <person name="Uchimura K."/>
            <person name="Tsuda M."/>
            <person name="Takaki Y."/>
            <person name="Deguchi S."/>
        </authorList>
    </citation>
    <scope>NUCLEOTIDE SEQUENCE [LARGE SCALE GENOMIC DNA]</scope>
    <source>
        <strain evidence="2 3">GE09</strain>
    </source>
</reference>
<dbReference type="Proteomes" id="UP001320119">
    <property type="component" value="Chromosome"/>
</dbReference>